<gene>
    <name evidence="2" type="ORF">KDA10_00740</name>
</gene>
<evidence type="ECO:0000313" key="2">
    <source>
        <dbReference type="EMBL" id="MCA9301879.1"/>
    </source>
</evidence>
<dbReference type="Proteomes" id="UP000714817">
    <property type="component" value="Unassembled WGS sequence"/>
</dbReference>
<organism evidence="2 3">
    <name type="scientific">candidate division WWE3 bacterium</name>
    <dbReference type="NCBI Taxonomy" id="2053526"/>
    <lineage>
        <taxon>Bacteria</taxon>
        <taxon>Katanobacteria</taxon>
    </lineage>
</organism>
<evidence type="ECO:0000259" key="1">
    <source>
        <dbReference type="PROSITE" id="PS51459"/>
    </source>
</evidence>
<protein>
    <recommendedName>
        <fullName evidence="1">Fido domain-containing protein</fullName>
    </recommendedName>
</protein>
<dbReference type="PANTHER" id="PTHR13504:SF38">
    <property type="entry name" value="FIDO DOMAIN-CONTAINING PROTEIN"/>
    <property type="match status" value="1"/>
</dbReference>
<sequence>MFSPEYTITSDILKNVSGIEYAKAIIENTPLLSNWENQLIVDAKTRTISYAIQKDGTNINPEDIKKLITNLPTKVPHIAERYLSTLELSHDYASTKELTEEDIADLYKALTGTSKYRNTPSQKGVPADEILAQMVELVDWLQSVEALQTHPMLLAYIVKLNIEIIQPFEKHNSLLADLISDVLLESHGYNIKGYFCPQEYEYKTYLDYQELIDDARKSYDLTQWLEYTTDIAHRELSTVADKIKMLAKDAKIAKAAGRAKLSQRHERIISYLQDYVLIQNKDFPALFPDLSEDTILRDLKKLIDMGIVVKLGSTKSSRYELSN</sequence>
<dbReference type="PROSITE" id="PS51459">
    <property type="entry name" value="FIDO"/>
    <property type="match status" value="1"/>
</dbReference>
<evidence type="ECO:0000313" key="3">
    <source>
        <dbReference type="Proteomes" id="UP000714817"/>
    </source>
</evidence>
<dbReference type="InterPro" id="IPR036388">
    <property type="entry name" value="WH-like_DNA-bd_sf"/>
</dbReference>
<reference evidence="2" key="2">
    <citation type="journal article" date="2021" name="Microbiome">
        <title>Successional dynamics and alternative stable states in a saline activated sludge microbial community over 9 years.</title>
        <authorList>
            <person name="Wang Y."/>
            <person name="Ye J."/>
            <person name="Ju F."/>
            <person name="Liu L."/>
            <person name="Boyd J.A."/>
            <person name="Deng Y."/>
            <person name="Parks D.H."/>
            <person name="Jiang X."/>
            <person name="Yin X."/>
            <person name="Woodcroft B.J."/>
            <person name="Tyson G.W."/>
            <person name="Hugenholtz P."/>
            <person name="Polz M.F."/>
            <person name="Zhang T."/>
        </authorList>
    </citation>
    <scope>NUCLEOTIDE SEQUENCE</scope>
    <source>
        <strain evidence="2">HKST-UBA80</strain>
    </source>
</reference>
<dbReference type="InterPro" id="IPR003812">
    <property type="entry name" value="Fido"/>
</dbReference>
<dbReference type="AlphaFoldDB" id="A0A955IVY0"/>
<feature type="domain" description="Fido" evidence="1">
    <location>
        <begin position="98"/>
        <end position="230"/>
    </location>
</feature>
<dbReference type="SUPFAM" id="SSF140931">
    <property type="entry name" value="Fic-like"/>
    <property type="match status" value="1"/>
</dbReference>
<reference evidence="2" key="1">
    <citation type="submission" date="2020-04" db="EMBL/GenBank/DDBJ databases">
        <authorList>
            <person name="Zhang T."/>
        </authorList>
    </citation>
    <scope>NUCLEOTIDE SEQUENCE</scope>
    <source>
        <strain evidence="2">HKST-UBA80</strain>
    </source>
</reference>
<dbReference type="Gene3D" id="1.10.10.10">
    <property type="entry name" value="Winged helix-like DNA-binding domain superfamily/Winged helix DNA-binding domain"/>
    <property type="match status" value="1"/>
</dbReference>
<dbReference type="EMBL" id="JAGQNY010000002">
    <property type="protein sequence ID" value="MCA9301879.1"/>
    <property type="molecule type" value="Genomic_DNA"/>
</dbReference>
<name>A0A955IVY0_UNCKA</name>
<dbReference type="InterPro" id="IPR036597">
    <property type="entry name" value="Fido-like_dom_sf"/>
</dbReference>
<dbReference type="PANTHER" id="PTHR13504">
    <property type="entry name" value="FIDO DOMAIN-CONTAINING PROTEIN DDB_G0283145"/>
    <property type="match status" value="1"/>
</dbReference>
<comment type="caution">
    <text evidence="2">The sequence shown here is derived from an EMBL/GenBank/DDBJ whole genome shotgun (WGS) entry which is preliminary data.</text>
</comment>
<proteinExistence type="predicted"/>
<dbReference type="Gene3D" id="1.10.3290.10">
    <property type="entry name" value="Fido-like domain"/>
    <property type="match status" value="1"/>
</dbReference>
<dbReference type="InterPro" id="IPR040198">
    <property type="entry name" value="Fido_containing"/>
</dbReference>
<accession>A0A955IVY0</accession>